<dbReference type="PANTHER" id="PTHR12526">
    <property type="entry name" value="GLYCOSYLTRANSFERASE"/>
    <property type="match status" value="1"/>
</dbReference>
<feature type="domain" description="Glycosyl transferase family 1" evidence="1">
    <location>
        <begin position="231"/>
        <end position="393"/>
    </location>
</feature>
<dbReference type="CDD" id="cd03794">
    <property type="entry name" value="GT4_WbuB-like"/>
    <property type="match status" value="1"/>
</dbReference>
<dbReference type="Pfam" id="PF00534">
    <property type="entry name" value="Glycos_transf_1"/>
    <property type="match status" value="1"/>
</dbReference>
<dbReference type="KEGG" id="ome:OLMES_5543"/>
<organism evidence="3 4">
    <name type="scientific">Oleiphilus messinensis</name>
    <dbReference type="NCBI Taxonomy" id="141451"/>
    <lineage>
        <taxon>Bacteria</taxon>
        <taxon>Pseudomonadati</taxon>
        <taxon>Pseudomonadota</taxon>
        <taxon>Gammaproteobacteria</taxon>
        <taxon>Oceanospirillales</taxon>
        <taxon>Oleiphilaceae</taxon>
        <taxon>Oleiphilus</taxon>
    </lineage>
</organism>
<dbReference type="GO" id="GO:0016757">
    <property type="term" value="F:glycosyltransferase activity"/>
    <property type="evidence" value="ECO:0007669"/>
    <property type="project" value="UniProtKB-ARBA"/>
</dbReference>
<dbReference type="InterPro" id="IPR028098">
    <property type="entry name" value="Glyco_trans_4-like_N"/>
</dbReference>
<dbReference type="Pfam" id="PF13579">
    <property type="entry name" value="Glyco_trans_4_4"/>
    <property type="match status" value="1"/>
</dbReference>
<evidence type="ECO:0000259" key="1">
    <source>
        <dbReference type="Pfam" id="PF00534"/>
    </source>
</evidence>
<evidence type="ECO:0000313" key="3">
    <source>
        <dbReference type="EMBL" id="ARU59523.1"/>
    </source>
</evidence>
<dbReference type="SUPFAM" id="SSF53756">
    <property type="entry name" value="UDP-Glycosyltransferase/glycogen phosphorylase"/>
    <property type="match status" value="1"/>
</dbReference>
<sequence length="424" mass="48375">MYPDIWLINHYSGNLEHGMEYRHFFLARHLVKLGHKVTIISASFHHLYTKPPSVEDSFLLKEVDGVQFLWIKVPRYEGNGVARLWNTVAFTARLVFFSNRITRLIGRPGIVMGSTPHPFIVMNLMHLKRKFKVPVIFEVRDLWPLMLVELGSISARHPLSKLFGWLERIAYRNSDLVISLWHSADQYMFAQGLEKDRFAYLPNGIELSDNGEVESVTLEHPLNDEIRSLRKQGYFIVGYAGSHGLANPLECIVQACIRLREHGIDDVLFYLVGEGPDKARIVEMAEQHELQNLRFYEYVNKDVIMGFYQEIDVAYMGLKDLPLFKYGPTPNKLMDYLASAKPVIYGINSSFDPVTGIGAGVKVKPDSPEELVTAVLELKSKSVLERKKMGQAGLLYAREELNFKSLATKLHKLCTQLTTSDARC</sequence>
<evidence type="ECO:0000313" key="4">
    <source>
        <dbReference type="Proteomes" id="UP000196027"/>
    </source>
</evidence>
<name>A0A1Y0IJB1_9GAMM</name>
<dbReference type="OrthoDB" id="9787293at2"/>
<accession>A0A1Y0IJB1</accession>
<dbReference type="RefSeq" id="WP_087464188.1">
    <property type="nucleotide sequence ID" value="NZ_CP021425.1"/>
</dbReference>
<dbReference type="PANTHER" id="PTHR12526:SF622">
    <property type="entry name" value="GLYCOSYLTRANSFERASE (GROUP I)"/>
    <property type="match status" value="1"/>
</dbReference>
<dbReference type="Gene3D" id="3.40.50.2000">
    <property type="entry name" value="Glycogen Phosphorylase B"/>
    <property type="match status" value="2"/>
</dbReference>
<dbReference type="EMBL" id="CP021425">
    <property type="protein sequence ID" value="ARU59523.1"/>
    <property type="molecule type" value="Genomic_DNA"/>
</dbReference>
<protein>
    <submittedName>
        <fullName evidence="3">Glycosyl transferase, group 1</fullName>
    </submittedName>
</protein>
<gene>
    <name evidence="3" type="ORF">OLMES_5543</name>
</gene>
<dbReference type="AlphaFoldDB" id="A0A1Y0IJB1"/>
<dbReference type="InterPro" id="IPR001296">
    <property type="entry name" value="Glyco_trans_1"/>
</dbReference>
<feature type="domain" description="Glycosyltransferase subfamily 4-like N-terminal" evidence="2">
    <location>
        <begin position="26"/>
        <end position="204"/>
    </location>
</feature>
<keyword evidence="4" id="KW-1185">Reference proteome</keyword>
<evidence type="ECO:0000259" key="2">
    <source>
        <dbReference type="Pfam" id="PF13579"/>
    </source>
</evidence>
<proteinExistence type="predicted"/>
<dbReference type="Proteomes" id="UP000196027">
    <property type="component" value="Chromosome"/>
</dbReference>
<keyword evidence="3" id="KW-0808">Transferase</keyword>
<reference evidence="3 4" key="1">
    <citation type="submission" date="2017-05" db="EMBL/GenBank/DDBJ databases">
        <title>Genomic insights into alkan degradation activity of Oleiphilus messinensis.</title>
        <authorList>
            <person name="Kozyavkin S.A."/>
            <person name="Slesarev A.I."/>
            <person name="Golyshin P.N."/>
            <person name="Korzhenkov A."/>
            <person name="Golyshina O.N."/>
            <person name="Toshchakov S.V."/>
        </authorList>
    </citation>
    <scope>NUCLEOTIDE SEQUENCE [LARGE SCALE GENOMIC DNA]</scope>
    <source>
        <strain evidence="3 4">ME102</strain>
    </source>
</reference>